<keyword evidence="2" id="KW-1185">Reference proteome</keyword>
<proteinExistence type="predicted"/>
<dbReference type="Proteomes" id="UP001295423">
    <property type="component" value="Unassembled WGS sequence"/>
</dbReference>
<accession>A0AAD2G554</accession>
<protein>
    <submittedName>
        <fullName evidence="1">Uncharacterized protein</fullName>
    </submittedName>
</protein>
<comment type="caution">
    <text evidence="1">The sequence shown here is derived from an EMBL/GenBank/DDBJ whole genome shotgun (WGS) entry which is preliminary data.</text>
</comment>
<dbReference type="AlphaFoldDB" id="A0AAD2G554"/>
<evidence type="ECO:0000313" key="1">
    <source>
        <dbReference type="EMBL" id="CAJ1963350.1"/>
    </source>
</evidence>
<sequence>MEYGNYPYAATNTKPGEKKLRTQMRVGFARDTSEEVVQDYLHTGLRSQGPRVRANLRYGRNTAASSALKADSVIQGRRLITQWRDKRCKVIVGVDANEDVSSYQDSSFRQRLCSIGLEEAILQRHPSRTAATQHRNKRGRPIDGAFATSGVVIKAGGYYNFDDFFACDHRGLWIDIDLERSLGSYHPEKTPYKPRKLTMLDTAAVRRYLRLVHQGYDVYSIPSRLEQLHRQLRLNIGIMTEKMGR</sequence>
<dbReference type="Gene3D" id="3.60.10.10">
    <property type="entry name" value="Endonuclease/exonuclease/phosphatase"/>
    <property type="match status" value="1"/>
</dbReference>
<gene>
    <name evidence="1" type="ORF">CYCCA115_LOCUS20123</name>
</gene>
<dbReference type="EMBL" id="CAKOGP040002140">
    <property type="protein sequence ID" value="CAJ1963350.1"/>
    <property type="molecule type" value="Genomic_DNA"/>
</dbReference>
<organism evidence="1 2">
    <name type="scientific">Cylindrotheca closterium</name>
    <dbReference type="NCBI Taxonomy" id="2856"/>
    <lineage>
        <taxon>Eukaryota</taxon>
        <taxon>Sar</taxon>
        <taxon>Stramenopiles</taxon>
        <taxon>Ochrophyta</taxon>
        <taxon>Bacillariophyta</taxon>
        <taxon>Bacillariophyceae</taxon>
        <taxon>Bacillariophycidae</taxon>
        <taxon>Bacillariales</taxon>
        <taxon>Bacillariaceae</taxon>
        <taxon>Cylindrotheca</taxon>
    </lineage>
</organism>
<reference evidence="1" key="1">
    <citation type="submission" date="2023-08" db="EMBL/GenBank/DDBJ databases">
        <authorList>
            <person name="Audoor S."/>
            <person name="Bilcke G."/>
        </authorList>
    </citation>
    <scope>NUCLEOTIDE SEQUENCE</scope>
</reference>
<evidence type="ECO:0000313" key="2">
    <source>
        <dbReference type="Proteomes" id="UP001295423"/>
    </source>
</evidence>
<name>A0AAD2G554_9STRA</name>
<dbReference type="InterPro" id="IPR036691">
    <property type="entry name" value="Endo/exonu/phosph_ase_sf"/>
</dbReference>